<dbReference type="GO" id="GO:0070628">
    <property type="term" value="F:proteasome binding"/>
    <property type="evidence" value="ECO:0007669"/>
    <property type="project" value="InterPro"/>
</dbReference>
<proteinExistence type="predicted"/>
<dbReference type="PANTHER" id="PTHR32170:SF3">
    <property type="entry name" value="PROTEASOME ACTIVATOR COMPLEX SUBUNIT 4"/>
    <property type="match status" value="1"/>
</dbReference>
<accession>A0AA41RWG2</accession>
<sequence>MESAAIIEPPINFIVSSHSKGKRRPRWGLIDKAYMHNTWRSSQASYHLFRMNGNLSPSNHVFLLLDNLLSLSLHSYETVRA</sequence>
<reference evidence="1" key="1">
    <citation type="submission" date="2022-03" db="EMBL/GenBank/DDBJ databases">
        <title>A functionally conserved STORR gene fusion in Papaver species that diverged 16.8 million years ago.</title>
        <authorList>
            <person name="Catania T."/>
        </authorList>
    </citation>
    <scope>NUCLEOTIDE SEQUENCE</scope>
    <source>
        <strain evidence="1">S-191538</strain>
    </source>
</reference>
<evidence type="ECO:0000313" key="2">
    <source>
        <dbReference type="Proteomes" id="UP001177140"/>
    </source>
</evidence>
<dbReference type="GO" id="GO:0005634">
    <property type="term" value="C:nucleus"/>
    <property type="evidence" value="ECO:0007669"/>
    <property type="project" value="TreeGrafter"/>
</dbReference>
<gene>
    <name evidence="1" type="ORF">MKW94_014429</name>
</gene>
<feature type="non-terminal residue" evidence="1">
    <location>
        <position position="81"/>
    </location>
</feature>
<keyword evidence="2" id="KW-1185">Reference proteome</keyword>
<comment type="caution">
    <text evidence="1">The sequence shown here is derived from an EMBL/GenBank/DDBJ whole genome shotgun (WGS) entry which is preliminary data.</text>
</comment>
<name>A0AA41RWG2_PAPNU</name>
<dbReference type="PANTHER" id="PTHR32170">
    <property type="entry name" value="PROTEASOME ACTIVATOR COMPLEX SUBUNIT 4"/>
    <property type="match status" value="1"/>
</dbReference>
<dbReference type="InterPro" id="IPR035309">
    <property type="entry name" value="PSME4"/>
</dbReference>
<dbReference type="Proteomes" id="UP001177140">
    <property type="component" value="Unassembled WGS sequence"/>
</dbReference>
<dbReference type="EMBL" id="JAJJMA010032565">
    <property type="protein sequence ID" value="MCL7024265.1"/>
    <property type="molecule type" value="Genomic_DNA"/>
</dbReference>
<dbReference type="GO" id="GO:0010499">
    <property type="term" value="P:proteasomal ubiquitin-independent protein catabolic process"/>
    <property type="evidence" value="ECO:0007669"/>
    <property type="project" value="TreeGrafter"/>
</dbReference>
<dbReference type="GO" id="GO:0005829">
    <property type="term" value="C:cytosol"/>
    <property type="evidence" value="ECO:0007669"/>
    <property type="project" value="TreeGrafter"/>
</dbReference>
<organism evidence="1 2">
    <name type="scientific">Papaver nudicaule</name>
    <name type="common">Iceland poppy</name>
    <dbReference type="NCBI Taxonomy" id="74823"/>
    <lineage>
        <taxon>Eukaryota</taxon>
        <taxon>Viridiplantae</taxon>
        <taxon>Streptophyta</taxon>
        <taxon>Embryophyta</taxon>
        <taxon>Tracheophyta</taxon>
        <taxon>Spermatophyta</taxon>
        <taxon>Magnoliopsida</taxon>
        <taxon>Ranunculales</taxon>
        <taxon>Papaveraceae</taxon>
        <taxon>Papaveroideae</taxon>
        <taxon>Papaver</taxon>
    </lineage>
</organism>
<protein>
    <submittedName>
        <fullName evidence="1">Uncharacterized protein</fullName>
    </submittedName>
</protein>
<dbReference type="GO" id="GO:0016504">
    <property type="term" value="F:peptidase activator activity"/>
    <property type="evidence" value="ECO:0007669"/>
    <property type="project" value="InterPro"/>
</dbReference>
<dbReference type="AlphaFoldDB" id="A0AA41RWG2"/>
<evidence type="ECO:0000313" key="1">
    <source>
        <dbReference type="EMBL" id="MCL7024265.1"/>
    </source>
</evidence>